<dbReference type="EC" id="3.5.-.-" evidence="1"/>
<dbReference type="RefSeq" id="WP_339115372.1">
    <property type="nucleotide sequence ID" value="NZ_JAYWLC010000025.1"/>
</dbReference>
<sequence>MKIDYIDPPGSVPAQGLYTSVGHVAGDQYRFVAGQLSVNAAGDIVGAGDFNAQFDQVFGNLKGVIEGLGGTMASVVKFTTFTTSRDYIQPFMDKRAAHFPEWYPSGIFPPNTLLIVQGLVKPEFILEVEAVVAI</sequence>
<proteinExistence type="predicted"/>
<dbReference type="InterPro" id="IPR006175">
    <property type="entry name" value="YjgF/YER057c/UK114"/>
</dbReference>
<gene>
    <name evidence="1" type="ORF">VSX56_18180</name>
</gene>
<dbReference type="PANTHER" id="PTHR43857:SF1">
    <property type="entry name" value="YJGH FAMILY PROTEIN"/>
    <property type="match status" value="1"/>
</dbReference>
<reference evidence="1 2" key="2">
    <citation type="submission" date="2024-06" db="EMBL/GenBank/DDBJ databases">
        <title>Thioclava kandeliae sp. nov. from a rhizosphere soil sample of Kandelia candel in a mangrove.</title>
        <authorList>
            <person name="Mu T."/>
        </authorList>
    </citation>
    <scope>NUCLEOTIDE SEQUENCE [LARGE SCALE GENOMIC DNA]</scope>
    <source>
        <strain evidence="1 2">CPCC 100088</strain>
    </source>
</reference>
<protein>
    <submittedName>
        <fullName evidence="1">RidA family protein</fullName>
        <ecNumber evidence="1">3.5.-.-</ecNumber>
    </submittedName>
</protein>
<dbReference type="SUPFAM" id="SSF55298">
    <property type="entry name" value="YjgF-like"/>
    <property type="match status" value="1"/>
</dbReference>
<dbReference type="GO" id="GO:0016787">
    <property type="term" value="F:hydrolase activity"/>
    <property type="evidence" value="ECO:0007669"/>
    <property type="project" value="UniProtKB-KW"/>
</dbReference>
<dbReference type="PANTHER" id="PTHR43857">
    <property type="entry name" value="BLR7761 PROTEIN"/>
    <property type="match status" value="1"/>
</dbReference>
<organism evidence="1 2">
    <name type="scientific">Thioclava kandeliae</name>
    <dbReference type="NCBI Taxonomy" id="3070818"/>
    <lineage>
        <taxon>Bacteria</taxon>
        <taxon>Pseudomonadati</taxon>
        <taxon>Pseudomonadota</taxon>
        <taxon>Alphaproteobacteria</taxon>
        <taxon>Rhodobacterales</taxon>
        <taxon>Paracoccaceae</taxon>
        <taxon>Thioclava</taxon>
    </lineage>
</organism>
<name>A0ABV1SLA9_9RHOB</name>
<dbReference type="EMBL" id="JAYWLC010000025">
    <property type="protein sequence ID" value="MER5173693.1"/>
    <property type="molecule type" value="Genomic_DNA"/>
</dbReference>
<dbReference type="Proteomes" id="UP001438953">
    <property type="component" value="Unassembled WGS sequence"/>
</dbReference>
<reference evidence="1 2" key="1">
    <citation type="submission" date="2024-01" db="EMBL/GenBank/DDBJ databases">
        <authorList>
            <person name="Deng Y."/>
            <person name="Su J."/>
        </authorList>
    </citation>
    <scope>NUCLEOTIDE SEQUENCE [LARGE SCALE GENOMIC DNA]</scope>
    <source>
        <strain evidence="1 2">CPCC 100088</strain>
    </source>
</reference>
<evidence type="ECO:0000313" key="1">
    <source>
        <dbReference type="EMBL" id="MER5173693.1"/>
    </source>
</evidence>
<keyword evidence="2" id="KW-1185">Reference proteome</keyword>
<accession>A0ABV1SLA9</accession>
<keyword evidence="1" id="KW-0378">Hydrolase</keyword>
<dbReference type="InterPro" id="IPR035959">
    <property type="entry name" value="RutC-like_sf"/>
</dbReference>
<dbReference type="Pfam" id="PF01042">
    <property type="entry name" value="Ribonuc_L-PSP"/>
    <property type="match status" value="1"/>
</dbReference>
<evidence type="ECO:0000313" key="2">
    <source>
        <dbReference type="Proteomes" id="UP001438953"/>
    </source>
</evidence>
<dbReference type="Gene3D" id="3.30.1330.40">
    <property type="entry name" value="RutC-like"/>
    <property type="match status" value="1"/>
</dbReference>
<comment type="caution">
    <text evidence="1">The sequence shown here is derived from an EMBL/GenBank/DDBJ whole genome shotgun (WGS) entry which is preliminary data.</text>
</comment>